<dbReference type="PaxDb" id="2903-EOD37710"/>
<evidence type="ECO:0000256" key="5">
    <source>
        <dbReference type="SAM" id="MobiDB-lite"/>
    </source>
</evidence>
<dbReference type="GO" id="GO:0008270">
    <property type="term" value="F:zinc ion binding"/>
    <property type="evidence" value="ECO:0007669"/>
    <property type="project" value="UniProtKB-KW"/>
</dbReference>
<name>A0A0D3KPM5_EMIH1</name>
<reference evidence="8" key="1">
    <citation type="journal article" date="2013" name="Nature">
        <title>Pan genome of the phytoplankton Emiliania underpins its global distribution.</title>
        <authorList>
            <person name="Read B.A."/>
            <person name="Kegel J."/>
            <person name="Klute M.J."/>
            <person name="Kuo A."/>
            <person name="Lefebvre S.C."/>
            <person name="Maumus F."/>
            <person name="Mayer C."/>
            <person name="Miller J."/>
            <person name="Monier A."/>
            <person name="Salamov A."/>
            <person name="Young J."/>
            <person name="Aguilar M."/>
            <person name="Claverie J.M."/>
            <person name="Frickenhaus S."/>
            <person name="Gonzalez K."/>
            <person name="Herman E.K."/>
            <person name="Lin Y.C."/>
            <person name="Napier J."/>
            <person name="Ogata H."/>
            <person name="Sarno A.F."/>
            <person name="Shmutz J."/>
            <person name="Schroeder D."/>
            <person name="de Vargas C."/>
            <person name="Verret F."/>
            <person name="von Dassow P."/>
            <person name="Valentin K."/>
            <person name="Van de Peer Y."/>
            <person name="Wheeler G."/>
            <person name="Dacks J.B."/>
            <person name="Delwiche C.F."/>
            <person name="Dyhrman S.T."/>
            <person name="Glockner G."/>
            <person name="John U."/>
            <person name="Richards T."/>
            <person name="Worden A.Z."/>
            <person name="Zhang X."/>
            <person name="Grigoriev I.V."/>
            <person name="Allen A.E."/>
            <person name="Bidle K."/>
            <person name="Borodovsky M."/>
            <person name="Bowler C."/>
            <person name="Brownlee C."/>
            <person name="Cock J.M."/>
            <person name="Elias M."/>
            <person name="Gladyshev V.N."/>
            <person name="Groth M."/>
            <person name="Guda C."/>
            <person name="Hadaegh A."/>
            <person name="Iglesias-Rodriguez M.D."/>
            <person name="Jenkins J."/>
            <person name="Jones B.M."/>
            <person name="Lawson T."/>
            <person name="Leese F."/>
            <person name="Lindquist E."/>
            <person name="Lobanov A."/>
            <person name="Lomsadze A."/>
            <person name="Malik S.B."/>
            <person name="Marsh M.E."/>
            <person name="Mackinder L."/>
            <person name="Mock T."/>
            <person name="Mueller-Roeber B."/>
            <person name="Pagarete A."/>
            <person name="Parker M."/>
            <person name="Probert I."/>
            <person name="Quesneville H."/>
            <person name="Raines C."/>
            <person name="Rensing S.A."/>
            <person name="Riano-Pachon D.M."/>
            <person name="Richier S."/>
            <person name="Rokitta S."/>
            <person name="Shiraiwa Y."/>
            <person name="Soanes D.M."/>
            <person name="van der Giezen M."/>
            <person name="Wahlund T.M."/>
            <person name="Williams B."/>
            <person name="Wilson W."/>
            <person name="Wolfe G."/>
            <person name="Wurch L.L."/>
        </authorList>
    </citation>
    <scope>NUCLEOTIDE SEQUENCE</scope>
</reference>
<sequence length="542" mass="56620">MLSFMQKALRNLLVSDDEVIPARGCSRADGVAEPTSPPAPLVGSPSQRSEFNDPGGEPLTSPEHQPPSPPPSAPGTGTRSILDAGREVLAAITPAGADSGTVLRALFSVKCFARMAGADPQSIDEEEPDIAARLMIASLASLLEDPILYEALCGLKRPSDLDGVRDIAIALYSRSQSRKRATPSVESTRDRGGYAASGGSSRGIALSDSDSDEEASRGARRLPLLKPGQLSRAIGPESALAIRGKAVTRAVRVAAAEGKAFSADLAPSDARTDVLRAILSNGCVDAEGHRTSAMAIPSYIHEARRGLRNEIEGAVKGLFPRGAAFSAPAADLHQLLIDAASCSFDLSRLRDLAGRSLGANGAGTDEQRELEQALRILRAVASPVATLLLGSEAGRADAGALADWCLRSLTGGDLSVGGIAAIVERALGDYDQEVGEFIRGILHRPPSFKGALEGCEGLIQRAHLEHLSSKACPRDEGPSDGGGSDAEDGYDQSGSQPDDSESGDCDTDSARDDSTSEQTGVPRCRFFAAGYCRQGDQCRFAH</sequence>
<feature type="compositionally biased region" description="Acidic residues" evidence="5">
    <location>
        <begin position="498"/>
        <end position="507"/>
    </location>
</feature>
<feature type="compositionally biased region" description="Pro residues" evidence="5">
    <location>
        <begin position="64"/>
        <end position="73"/>
    </location>
</feature>
<dbReference type="AlphaFoldDB" id="A0A0D3KPM5"/>
<evidence type="ECO:0000256" key="2">
    <source>
        <dbReference type="ARBA" id="ARBA00022771"/>
    </source>
</evidence>
<keyword evidence="3 4" id="KW-0862">Zinc</keyword>
<evidence type="ECO:0000256" key="3">
    <source>
        <dbReference type="ARBA" id="ARBA00022833"/>
    </source>
</evidence>
<dbReference type="KEGG" id="ehx:EMIHUDRAFT_225304"/>
<feature type="region of interest" description="Disordered" evidence="5">
    <location>
        <begin position="25"/>
        <end position="80"/>
    </location>
</feature>
<evidence type="ECO:0000313" key="7">
    <source>
        <dbReference type="EnsemblProtists" id="EOD37710"/>
    </source>
</evidence>
<evidence type="ECO:0000256" key="1">
    <source>
        <dbReference type="ARBA" id="ARBA00022723"/>
    </source>
</evidence>
<dbReference type="Pfam" id="PF00642">
    <property type="entry name" value="zf-CCCH"/>
    <property type="match status" value="1"/>
</dbReference>
<dbReference type="HOGENOM" id="CLU_502934_0_0_1"/>
<dbReference type="RefSeq" id="XP_005790139.1">
    <property type="nucleotide sequence ID" value="XM_005790082.1"/>
</dbReference>
<keyword evidence="8" id="KW-1185">Reference proteome</keyword>
<accession>A0A0D3KPM5</accession>
<dbReference type="InterPro" id="IPR036855">
    <property type="entry name" value="Znf_CCCH_sf"/>
</dbReference>
<dbReference type="SUPFAM" id="SSF90229">
    <property type="entry name" value="CCCH zinc finger"/>
    <property type="match status" value="1"/>
</dbReference>
<evidence type="ECO:0000259" key="6">
    <source>
        <dbReference type="PROSITE" id="PS50103"/>
    </source>
</evidence>
<dbReference type="Proteomes" id="UP000013827">
    <property type="component" value="Unassembled WGS sequence"/>
</dbReference>
<organism evidence="7 8">
    <name type="scientific">Emiliania huxleyi (strain CCMP1516)</name>
    <dbReference type="NCBI Taxonomy" id="280463"/>
    <lineage>
        <taxon>Eukaryota</taxon>
        <taxon>Haptista</taxon>
        <taxon>Haptophyta</taxon>
        <taxon>Prymnesiophyceae</taxon>
        <taxon>Isochrysidales</taxon>
        <taxon>Noelaerhabdaceae</taxon>
        <taxon>Emiliania</taxon>
    </lineage>
</organism>
<proteinExistence type="predicted"/>
<protein>
    <recommendedName>
        <fullName evidence="6">C3H1-type domain-containing protein</fullName>
    </recommendedName>
</protein>
<dbReference type="PROSITE" id="PS50103">
    <property type="entry name" value="ZF_C3H1"/>
    <property type="match status" value="1"/>
</dbReference>
<feature type="compositionally biased region" description="Low complexity" evidence="5">
    <location>
        <begin position="193"/>
        <end position="208"/>
    </location>
</feature>
<keyword evidence="1 4" id="KW-0479">Metal-binding</keyword>
<dbReference type="Gene3D" id="4.10.1000.10">
    <property type="entry name" value="Zinc finger, CCCH-type"/>
    <property type="match status" value="1"/>
</dbReference>
<feature type="zinc finger region" description="C3H1-type" evidence="4">
    <location>
        <begin position="518"/>
        <end position="542"/>
    </location>
</feature>
<evidence type="ECO:0000256" key="4">
    <source>
        <dbReference type="PROSITE-ProRule" id="PRU00723"/>
    </source>
</evidence>
<dbReference type="GeneID" id="17282979"/>
<reference evidence="7" key="2">
    <citation type="submission" date="2024-10" db="UniProtKB">
        <authorList>
            <consortium name="EnsemblProtists"/>
        </authorList>
    </citation>
    <scope>IDENTIFICATION</scope>
</reference>
<dbReference type="InterPro" id="IPR000571">
    <property type="entry name" value="Znf_CCCH"/>
</dbReference>
<dbReference type="EnsemblProtists" id="EOD37710">
    <property type="protein sequence ID" value="EOD37710"/>
    <property type="gene ID" value="EMIHUDRAFT_225304"/>
</dbReference>
<feature type="region of interest" description="Disordered" evidence="5">
    <location>
        <begin position="469"/>
        <end position="519"/>
    </location>
</feature>
<keyword evidence="2 4" id="KW-0863">Zinc-finger</keyword>
<evidence type="ECO:0000313" key="8">
    <source>
        <dbReference type="Proteomes" id="UP000013827"/>
    </source>
</evidence>
<feature type="domain" description="C3H1-type" evidence="6">
    <location>
        <begin position="518"/>
        <end position="542"/>
    </location>
</feature>
<feature type="region of interest" description="Disordered" evidence="5">
    <location>
        <begin position="179"/>
        <end position="222"/>
    </location>
</feature>